<protein>
    <recommendedName>
        <fullName evidence="2">Ice-binding protein C-terminal domain-containing protein</fullName>
    </recommendedName>
</protein>
<reference evidence="3 4" key="1">
    <citation type="submission" date="2016-07" db="EMBL/GenBank/DDBJ databases">
        <title>Complete genome sequence of Bradyrhizobium icense LMTR 13T, a potential inoculant strain isolated from lima bean (Phaseolus lunatus) in Peru.</title>
        <authorList>
            <person name="Ormeno-Orrillo E."/>
            <person name="Duran D."/>
            <person name="Rogel M.A."/>
            <person name="Rey L."/>
            <person name="Imperial J."/>
            <person name="Ruiz-Argueso T."/>
            <person name="Martinez-Romero E."/>
        </authorList>
    </citation>
    <scope>NUCLEOTIDE SEQUENCE [LARGE SCALE GENOMIC DNA]</scope>
    <source>
        <strain evidence="3 4">LMTR 13</strain>
    </source>
</reference>
<evidence type="ECO:0000313" key="3">
    <source>
        <dbReference type="EMBL" id="ANW02305.1"/>
    </source>
</evidence>
<keyword evidence="1" id="KW-0472">Membrane</keyword>
<proteinExistence type="predicted"/>
<dbReference type="Pfam" id="PF07589">
    <property type="entry name" value="PEP-CTERM"/>
    <property type="match status" value="1"/>
</dbReference>
<keyword evidence="1" id="KW-0812">Transmembrane</keyword>
<feature type="domain" description="Ice-binding protein C-terminal" evidence="2">
    <location>
        <begin position="88"/>
        <end position="113"/>
    </location>
</feature>
<organism evidence="3 4">
    <name type="scientific">Bradyrhizobium icense</name>
    <dbReference type="NCBI Taxonomy" id="1274631"/>
    <lineage>
        <taxon>Bacteria</taxon>
        <taxon>Pseudomonadati</taxon>
        <taxon>Pseudomonadota</taxon>
        <taxon>Alphaproteobacteria</taxon>
        <taxon>Hyphomicrobiales</taxon>
        <taxon>Nitrobacteraceae</taxon>
        <taxon>Bradyrhizobium</taxon>
    </lineage>
</organism>
<name>A0A1B1UHT4_9BRAD</name>
<dbReference type="STRING" id="1274631.LMTR13_21150"/>
<evidence type="ECO:0000259" key="2">
    <source>
        <dbReference type="Pfam" id="PF07589"/>
    </source>
</evidence>
<dbReference type="KEGG" id="bic:LMTR13_21150"/>
<evidence type="ECO:0000313" key="4">
    <source>
        <dbReference type="Proteomes" id="UP000092839"/>
    </source>
</evidence>
<dbReference type="Proteomes" id="UP000092839">
    <property type="component" value="Chromosome"/>
</dbReference>
<feature type="transmembrane region" description="Helical" evidence="1">
    <location>
        <begin position="93"/>
        <end position="110"/>
    </location>
</feature>
<gene>
    <name evidence="3" type="ORF">LMTR13_21150</name>
</gene>
<accession>A0A1B1UHT4</accession>
<evidence type="ECO:0000256" key="1">
    <source>
        <dbReference type="SAM" id="Phobius"/>
    </source>
</evidence>
<keyword evidence="4" id="KW-1185">Reference proteome</keyword>
<keyword evidence="1" id="KW-1133">Transmembrane helix</keyword>
<dbReference type="EMBL" id="CP016428">
    <property type="protein sequence ID" value="ANW02305.1"/>
    <property type="molecule type" value="Genomic_DNA"/>
</dbReference>
<dbReference type="NCBIfam" id="TIGR02595">
    <property type="entry name" value="PEP_CTERM"/>
    <property type="match status" value="1"/>
</dbReference>
<sequence length="121" mass="12886">MADPTLGFTANVFNINDLTATLADITVVTNLQTVTFNNVAINVNGNNFFSLQSGGGEIITSVSILALNGLFEDVRQERLGGIQTISGAVPEPATWAMMILGFAGVGFLAYRRKKQGHVRLA</sequence>
<dbReference type="AlphaFoldDB" id="A0A1B1UHT4"/>
<dbReference type="InterPro" id="IPR013424">
    <property type="entry name" value="Ice-binding_C"/>
</dbReference>
<dbReference type="NCBIfam" id="NF035944">
    <property type="entry name" value="PEPxxWA-CTERM"/>
    <property type="match status" value="1"/>
</dbReference>